<keyword evidence="1 4" id="KW-0808">Transferase</keyword>
<dbReference type="RefSeq" id="WP_216326704.1">
    <property type="nucleotide sequence ID" value="NZ_JAHKRT010000008.1"/>
</dbReference>
<proteinExistence type="predicted"/>
<evidence type="ECO:0000259" key="3">
    <source>
        <dbReference type="PROSITE" id="PS51186"/>
    </source>
</evidence>
<dbReference type="Pfam" id="PF00583">
    <property type="entry name" value="Acetyltransf_1"/>
    <property type="match status" value="1"/>
</dbReference>
<gene>
    <name evidence="4" type="ORF">KOF26_14935</name>
</gene>
<name>A0ABS6BLF5_9SPHN</name>
<evidence type="ECO:0000313" key="4">
    <source>
        <dbReference type="EMBL" id="MBU3079153.1"/>
    </source>
</evidence>
<reference evidence="4 5" key="1">
    <citation type="submission" date="2021-06" db="EMBL/GenBank/DDBJ databases">
        <title>Sphingomonas sp. XMGL2, whole genome shotgun sequencing project.</title>
        <authorList>
            <person name="Zhao G."/>
            <person name="Shen L."/>
        </authorList>
    </citation>
    <scope>NUCLEOTIDE SEQUENCE [LARGE SCALE GENOMIC DNA]</scope>
    <source>
        <strain evidence="4 5">XMGL2</strain>
    </source>
</reference>
<organism evidence="4 5">
    <name type="scientific">Sphingomonas quercus</name>
    <dbReference type="NCBI Taxonomy" id="2842451"/>
    <lineage>
        <taxon>Bacteria</taxon>
        <taxon>Pseudomonadati</taxon>
        <taxon>Pseudomonadota</taxon>
        <taxon>Alphaproteobacteria</taxon>
        <taxon>Sphingomonadales</taxon>
        <taxon>Sphingomonadaceae</taxon>
        <taxon>Sphingomonas</taxon>
    </lineage>
</organism>
<dbReference type="Proteomes" id="UP000776276">
    <property type="component" value="Unassembled WGS sequence"/>
</dbReference>
<comment type="caution">
    <text evidence="4">The sequence shown here is derived from an EMBL/GenBank/DDBJ whole genome shotgun (WGS) entry which is preliminary data.</text>
</comment>
<dbReference type="InterPro" id="IPR050680">
    <property type="entry name" value="YpeA/RimI_acetyltransf"/>
</dbReference>
<evidence type="ECO:0000256" key="1">
    <source>
        <dbReference type="ARBA" id="ARBA00022679"/>
    </source>
</evidence>
<dbReference type="InterPro" id="IPR000182">
    <property type="entry name" value="GNAT_dom"/>
</dbReference>
<protein>
    <submittedName>
        <fullName evidence="4">GNAT family N-acetyltransferase</fullName>
        <ecNumber evidence="4">2.3.1.-</ecNumber>
    </submittedName>
</protein>
<sequence length="139" mass="14795">MIVMNEAFDPAFGEAWTRAQCAGIMSLPGVWLTLASEGETPAGFSLARIVADEAELLLIGVRPGWRRRGIGRALLHATEIEAIARGAGKLHLEVRAENPAAALYVSAGFTPAGRRIGYYVGKDGQLFDAVTLSKSLDAI</sequence>
<dbReference type="EC" id="2.3.1.-" evidence="4"/>
<dbReference type="CDD" id="cd04301">
    <property type="entry name" value="NAT_SF"/>
    <property type="match status" value="1"/>
</dbReference>
<keyword evidence="2 4" id="KW-0012">Acyltransferase</keyword>
<accession>A0ABS6BLF5</accession>
<dbReference type="EMBL" id="JAHKRT010000008">
    <property type="protein sequence ID" value="MBU3079153.1"/>
    <property type="molecule type" value="Genomic_DNA"/>
</dbReference>
<dbReference type="PANTHER" id="PTHR43420">
    <property type="entry name" value="ACETYLTRANSFERASE"/>
    <property type="match status" value="1"/>
</dbReference>
<evidence type="ECO:0000313" key="5">
    <source>
        <dbReference type="Proteomes" id="UP000776276"/>
    </source>
</evidence>
<dbReference type="PANTHER" id="PTHR43420:SF44">
    <property type="entry name" value="ACETYLTRANSFERASE YPEA"/>
    <property type="match status" value="1"/>
</dbReference>
<dbReference type="PROSITE" id="PS51186">
    <property type="entry name" value="GNAT"/>
    <property type="match status" value="1"/>
</dbReference>
<feature type="domain" description="N-acetyltransferase" evidence="3">
    <location>
        <begin position="1"/>
        <end position="137"/>
    </location>
</feature>
<keyword evidence="5" id="KW-1185">Reference proteome</keyword>
<dbReference type="GO" id="GO:0016746">
    <property type="term" value="F:acyltransferase activity"/>
    <property type="evidence" value="ECO:0007669"/>
    <property type="project" value="UniProtKB-KW"/>
</dbReference>
<evidence type="ECO:0000256" key="2">
    <source>
        <dbReference type="ARBA" id="ARBA00023315"/>
    </source>
</evidence>